<proteinExistence type="predicted"/>
<gene>
    <name evidence="7" type="primary">ORF220853</name>
</gene>
<sequence>SKVCLKAVVSCTHCDKKTVRSEMEDHVRNECQKAQVPCPFYPLGCTSNMLRSFVDEHLILAGSSHMKQLCLAVTTLAQKLGIAHLISRTSLNNLNTDLNLTNSVIPGSVMDPESTPDIDPDYGSSMSSTD</sequence>
<evidence type="ECO:0000256" key="5">
    <source>
        <dbReference type="SAM" id="MobiDB-lite"/>
    </source>
</evidence>
<feature type="non-terminal residue" evidence="7">
    <location>
        <position position="1"/>
    </location>
</feature>
<dbReference type="EMBL" id="HACG01052393">
    <property type="protein sequence ID" value="CEK99264.1"/>
    <property type="molecule type" value="Transcribed_RNA"/>
</dbReference>
<dbReference type="GO" id="GO:0043122">
    <property type="term" value="P:regulation of canonical NF-kappaB signal transduction"/>
    <property type="evidence" value="ECO:0007669"/>
    <property type="project" value="TreeGrafter"/>
</dbReference>
<evidence type="ECO:0000256" key="2">
    <source>
        <dbReference type="ARBA" id="ARBA00022771"/>
    </source>
</evidence>
<dbReference type="GO" id="GO:0008270">
    <property type="term" value="F:zinc ion binding"/>
    <property type="evidence" value="ECO:0007669"/>
    <property type="project" value="UniProtKB-KW"/>
</dbReference>
<keyword evidence="2 4" id="KW-0863">Zinc-finger</keyword>
<keyword evidence="1 4" id="KW-0479">Metal-binding</keyword>
<feature type="non-terminal residue" evidence="7">
    <location>
        <position position="130"/>
    </location>
</feature>
<evidence type="ECO:0000256" key="3">
    <source>
        <dbReference type="ARBA" id="ARBA00022833"/>
    </source>
</evidence>
<evidence type="ECO:0000313" key="7">
    <source>
        <dbReference type="EMBL" id="CEK99264.1"/>
    </source>
</evidence>
<evidence type="ECO:0000256" key="1">
    <source>
        <dbReference type="ARBA" id="ARBA00022723"/>
    </source>
</evidence>
<evidence type="ECO:0000259" key="6">
    <source>
        <dbReference type="PROSITE" id="PS50145"/>
    </source>
</evidence>
<dbReference type="SUPFAM" id="SSF49599">
    <property type="entry name" value="TRAF domain-like"/>
    <property type="match status" value="1"/>
</dbReference>
<feature type="zinc finger region" description="TRAF-type" evidence="4">
    <location>
        <begin position="2"/>
        <end position="49"/>
    </location>
</feature>
<dbReference type="PANTHER" id="PTHR10131:SF94">
    <property type="entry name" value="TNF RECEPTOR-ASSOCIATED FACTOR 4"/>
    <property type="match status" value="1"/>
</dbReference>
<feature type="domain" description="TRAF-type" evidence="6">
    <location>
        <begin position="2"/>
        <end position="49"/>
    </location>
</feature>
<dbReference type="Pfam" id="PF02176">
    <property type="entry name" value="zf-TRAF"/>
    <property type="match status" value="1"/>
</dbReference>
<protein>
    <recommendedName>
        <fullName evidence="6">TRAF-type domain-containing protein</fullName>
    </recommendedName>
</protein>
<dbReference type="Gene3D" id="3.30.40.10">
    <property type="entry name" value="Zinc/RING finger domain, C3HC4 (zinc finger)"/>
    <property type="match status" value="1"/>
</dbReference>
<reference evidence="7" key="1">
    <citation type="submission" date="2014-12" db="EMBL/GenBank/DDBJ databases">
        <title>Insight into the proteome of Arion vulgaris.</title>
        <authorList>
            <person name="Aradska J."/>
            <person name="Bulat T."/>
            <person name="Smidak R."/>
            <person name="Sarate P."/>
            <person name="Gangsoo J."/>
            <person name="Sialana F."/>
            <person name="Bilban M."/>
            <person name="Lubec G."/>
        </authorList>
    </citation>
    <scope>NUCLEOTIDE SEQUENCE</scope>
    <source>
        <tissue evidence="7">Skin</tissue>
    </source>
</reference>
<organism evidence="7">
    <name type="scientific">Arion vulgaris</name>
    <dbReference type="NCBI Taxonomy" id="1028688"/>
    <lineage>
        <taxon>Eukaryota</taxon>
        <taxon>Metazoa</taxon>
        <taxon>Spiralia</taxon>
        <taxon>Lophotrochozoa</taxon>
        <taxon>Mollusca</taxon>
        <taxon>Gastropoda</taxon>
        <taxon>Heterobranchia</taxon>
        <taxon>Euthyneura</taxon>
        <taxon>Panpulmonata</taxon>
        <taxon>Eupulmonata</taxon>
        <taxon>Stylommatophora</taxon>
        <taxon>Helicina</taxon>
        <taxon>Arionoidea</taxon>
        <taxon>Arionidae</taxon>
        <taxon>Arion</taxon>
    </lineage>
</organism>
<dbReference type="AlphaFoldDB" id="A0A0B7C1A9"/>
<dbReference type="InterPro" id="IPR001293">
    <property type="entry name" value="Znf_TRAF"/>
</dbReference>
<keyword evidence="3 4" id="KW-0862">Zinc</keyword>
<evidence type="ECO:0000256" key="4">
    <source>
        <dbReference type="PROSITE-ProRule" id="PRU00207"/>
    </source>
</evidence>
<dbReference type="PANTHER" id="PTHR10131">
    <property type="entry name" value="TNF RECEPTOR ASSOCIATED FACTOR"/>
    <property type="match status" value="1"/>
</dbReference>
<accession>A0A0B7C1A9</accession>
<dbReference type="PROSITE" id="PS50145">
    <property type="entry name" value="ZF_TRAF"/>
    <property type="match status" value="1"/>
</dbReference>
<dbReference type="InterPro" id="IPR013083">
    <property type="entry name" value="Znf_RING/FYVE/PHD"/>
</dbReference>
<feature type="region of interest" description="Disordered" evidence="5">
    <location>
        <begin position="106"/>
        <end position="130"/>
    </location>
</feature>
<name>A0A0B7C1A9_9EUPU</name>